<evidence type="ECO:0000256" key="1">
    <source>
        <dbReference type="ARBA" id="ARBA00023098"/>
    </source>
</evidence>
<feature type="region of interest" description="Disordered" evidence="3">
    <location>
        <begin position="1"/>
        <end position="26"/>
    </location>
</feature>
<comment type="caution">
    <text evidence="5">The sequence shown here is derived from an EMBL/GenBank/DDBJ whole genome shotgun (WGS) entry which is preliminary data.</text>
</comment>
<dbReference type="EMBL" id="JAHRIO010054997">
    <property type="protein sequence ID" value="MEQ2176720.1"/>
    <property type="molecule type" value="Genomic_DNA"/>
</dbReference>
<sequence>MASERSPVRWGSTSSAASSPDLSSEPSLRMFPLDTPWNISFAGCGFLGIYHVGVASCLQEQAPFLVQNARHIYGASAGALTATALVTGVCLGRYLSLSLCTYIE</sequence>
<proteinExistence type="predicted"/>
<evidence type="ECO:0000313" key="6">
    <source>
        <dbReference type="Proteomes" id="UP001476798"/>
    </source>
</evidence>
<dbReference type="InterPro" id="IPR002641">
    <property type="entry name" value="PNPLA_dom"/>
</dbReference>
<dbReference type="Gene3D" id="3.40.1090.10">
    <property type="entry name" value="Cytosolic phospholipase A2 catalytic domain"/>
    <property type="match status" value="1"/>
</dbReference>
<comment type="caution">
    <text evidence="2">Lacks conserved residue(s) required for the propagation of feature annotation.</text>
</comment>
<evidence type="ECO:0000256" key="3">
    <source>
        <dbReference type="SAM" id="MobiDB-lite"/>
    </source>
</evidence>
<gene>
    <name evidence="5" type="primary">PNPLA2</name>
    <name evidence="5" type="ORF">GOODEAATRI_030863</name>
</gene>
<reference evidence="5 6" key="1">
    <citation type="submission" date="2021-06" db="EMBL/GenBank/DDBJ databases">
        <authorList>
            <person name="Palmer J.M."/>
        </authorList>
    </citation>
    <scope>NUCLEOTIDE SEQUENCE [LARGE SCALE GENOMIC DNA]</scope>
    <source>
        <strain evidence="5 6">GA_2019</strain>
        <tissue evidence="5">Muscle</tissue>
    </source>
</reference>
<feature type="short sequence motif" description="GXSXG" evidence="2">
    <location>
        <begin position="74"/>
        <end position="78"/>
    </location>
</feature>
<feature type="short sequence motif" description="GXGXXG" evidence="2">
    <location>
        <begin position="43"/>
        <end position="48"/>
    </location>
</feature>
<dbReference type="PANTHER" id="PTHR12406">
    <property type="entry name" value="CALCIUM-INDEPENDENT PHOSPHOLIPASE A2 IPLA2 -RELATED"/>
    <property type="match status" value="1"/>
</dbReference>
<accession>A0ABV0NZ53</accession>
<name>A0ABV0NZ53_9TELE</name>
<dbReference type="PROSITE" id="PS51635">
    <property type="entry name" value="PNPLA"/>
    <property type="match status" value="1"/>
</dbReference>
<keyword evidence="6" id="KW-1185">Reference proteome</keyword>
<protein>
    <submittedName>
        <fullName evidence="5">Patatin-like phospholipase domain-containing protein 2</fullName>
    </submittedName>
</protein>
<dbReference type="SUPFAM" id="SSF52151">
    <property type="entry name" value="FabD/lysophospholipase-like"/>
    <property type="match status" value="1"/>
</dbReference>
<evidence type="ECO:0000313" key="5">
    <source>
        <dbReference type="EMBL" id="MEQ2176720.1"/>
    </source>
</evidence>
<dbReference type="InterPro" id="IPR016035">
    <property type="entry name" value="Acyl_Trfase/lysoPLipase"/>
</dbReference>
<keyword evidence="1" id="KW-0443">Lipid metabolism</keyword>
<dbReference type="InterPro" id="IPR033562">
    <property type="entry name" value="PLPL"/>
</dbReference>
<organism evidence="5 6">
    <name type="scientific">Goodea atripinnis</name>
    <dbReference type="NCBI Taxonomy" id="208336"/>
    <lineage>
        <taxon>Eukaryota</taxon>
        <taxon>Metazoa</taxon>
        <taxon>Chordata</taxon>
        <taxon>Craniata</taxon>
        <taxon>Vertebrata</taxon>
        <taxon>Euteleostomi</taxon>
        <taxon>Actinopterygii</taxon>
        <taxon>Neopterygii</taxon>
        <taxon>Teleostei</taxon>
        <taxon>Neoteleostei</taxon>
        <taxon>Acanthomorphata</taxon>
        <taxon>Ovalentaria</taxon>
        <taxon>Atherinomorphae</taxon>
        <taxon>Cyprinodontiformes</taxon>
        <taxon>Goodeidae</taxon>
        <taxon>Goodea</taxon>
    </lineage>
</organism>
<feature type="compositionally biased region" description="Low complexity" evidence="3">
    <location>
        <begin position="12"/>
        <end position="26"/>
    </location>
</feature>
<evidence type="ECO:0000259" key="4">
    <source>
        <dbReference type="PROSITE" id="PS51635"/>
    </source>
</evidence>
<dbReference type="Proteomes" id="UP001476798">
    <property type="component" value="Unassembled WGS sequence"/>
</dbReference>
<dbReference type="Pfam" id="PF01734">
    <property type="entry name" value="Patatin"/>
    <property type="match status" value="1"/>
</dbReference>
<evidence type="ECO:0000256" key="2">
    <source>
        <dbReference type="PROSITE-ProRule" id="PRU01161"/>
    </source>
</evidence>
<feature type="domain" description="PNPLA" evidence="4">
    <location>
        <begin position="39"/>
        <end position="104"/>
    </location>
</feature>
<dbReference type="PANTHER" id="PTHR12406:SF29">
    <property type="entry name" value="PATATIN-LIKE PHOSPHOLIPASE DOMAIN-CONTAINING PROTEIN 2"/>
    <property type="match status" value="1"/>
</dbReference>